<sequence length="50" mass="5870">QNLLIKSAEVIIIDSDSDKENLESDNELQRYLWKTKEKWCVSDSSINLEQ</sequence>
<organism evidence="1 2">
    <name type="scientific">Dentiscutata heterogama</name>
    <dbReference type="NCBI Taxonomy" id="1316150"/>
    <lineage>
        <taxon>Eukaryota</taxon>
        <taxon>Fungi</taxon>
        <taxon>Fungi incertae sedis</taxon>
        <taxon>Mucoromycota</taxon>
        <taxon>Glomeromycotina</taxon>
        <taxon>Glomeromycetes</taxon>
        <taxon>Diversisporales</taxon>
        <taxon>Gigasporaceae</taxon>
        <taxon>Dentiscutata</taxon>
    </lineage>
</organism>
<reference evidence="1" key="1">
    <citation type="submission" date="2021-06" db="EMBL/GenBank/DDBJ databases">
        <authorList>
            <person name="Kallberg Y."/>
            <person name="Tangrot J."/>
            <person name="Rosling A."/>
        </authorList>
    </citation>
    <scope>NUCLEOTIDE SEQUENCE</scope>
    <source>
        <strain evidence="1">IL203A</strain>
    </source>
</reference>
<proteinExistence type="predicted"/>
<dbReference type="Proteomes" id="UP000789702">
    <property type="component" value="Unassembled WGS sequence"/>
</dbReference>
<gene>
    <name evidence="1" type="ORF">DHETER_LOCUS12988</name>
</gene>
<feature type="non-terminal residue" evidence="1">
    <location>
        <position position="1"/>
    </location>
</feature>
<evidence type="ECO:0000313" key="1">
    <source>
        <dbReference type="EMBL" id="CAG8723781.1"/>
    </source>
</evidence>
<accession>A0ACA9Q083</accession>
<comment type="caution">
    <text evidence="1">The sequence shown here is derived from an EMBL/GenBank/DDBJ whole genome shotgun (WGS) entry which is preliminary data.</text>
</comment>
<evidence type="ECO:0000313" key="2">
    <source>
        <dbReference type="Proteomes" id="UP000789702"/>
    </source>
</evidence>
<name>A0ACA9Q083_9GLOM</name>
<keyword evidence="2" id="KW-1185">Reference proteome</keyword>
<dbReference type="EMBL" id="CAJVPU010033930">
    <property type="protein sequence ID" value="CAG8723781.1"/>
    <property type="molecule type" value="Genomic_DNA"/>
</dbReference>
<protein>
    <submittedName>
        <fullName evidence="1">1222_t:CDS:1</fullName>
    </submittedName>
</protein>
<feature type="non-terminal residue" evidence="1">
    <location>
        <position position="50"/>
    </location>
</feature>